<dbReference type="InterPro" id="IPR000914">
    <property type="entry name" value="SBP_5_dom"/>
</dbReference>
<dbReference type="Pfam" id="PF00496">
    <property type="entry name" value="SBP_bac_5"/>
    <property type="match status" value="1"/>
</dbReference>
<proteinExistence type="predicted"/>
<feature type="signal peptide" evidence="1">
    <location>
        <begin position="1"/>
        <end position="26"/>
    </location>
</feature>
<dbReference type="PIRSF" id="PIRSF002741">
    <property type="entry name" value="MppA"/>
    <property type="match status" value="1"/>
</dbReference>
<evidence type="ECO:0000259" key="2">
    <source>
        <dbReference type="Pfam" id="PF00496"/>
    </source>
</evidence>
<keyword evidence="4" id="KW-1185">Reference proteome</keyword>
<evidence type="ECO:0000313" key="4">
    <source>
        <dbReference type="Proteomes" id="UP000322634"/>
    </source>
</evidence>
<dbReference type="PANTHER" id="PTHR30290">
    <property type="entry name" value="PERIPLASMIC BINDING COMPONENT OF ABC TRANSPORTER"/>
    <property type="match status" value="1"/>
</dbReference>
<dbReference type="Gene3D" id="3.10.105.10">
    <property type="entry name" value="Dipeptide-binding Protein, Domain 3"/>
    <property type="match status" value="1"/>
</dbReference>
<accession>A0A5D0UEJ1</accession>
<dbReference type="Gene3D" id="3.40.190.10">
    <property type="entry name" value="Periplasmic binding protein-like II"/>
    <property type="match status" value="1"/>
</dbReference>
<dbReference type="Gene3D" id="3.90.76.10">
    <property type="entry name" value="Dipeptide-binding Protein, Domain 1"/>
    <property type="match status" value="1"/>
</dbReference>
<gene>
    <name evidence="3" type="ORF">FXF65_11720</name>
</gene>
<dbReference type="SUPFAM" id="SSF53850">
    <property type="entry name" value="Periplasmic binding protein-like II"/>
    <property type="match status" value="1"/>
</dbReference>
<dbReference type="OrthoDB" id="9046151at2"/>
<dbReference type="CDD" id="cd00995">
    <property type="entry name" value="PBP2_NikA_DppA_OppA_like"/>
    <property type="match status" value="1"/>
</dbReference>
<comment type="caution">
    <text evidence="3">The sequence shown here is derived from an EMBL/GenBank/DDBJ whole genome shotgun (WGS) entry which is preliminary data.</text>
</comment>
<dbReference type="RefSeq" id="WP_148349788.1">
    <property type="nucleotide sequence ID" value="NZ_JBHSBF010000009.1"/>
</dbReference>
<reference evidence="3 4" key="1">
    <citation type="submission" date="2019-08" db="EMBL/GenBank/DDBJ databases">
        <title>Actinomadura sp. nov. CYP1-5 isolated from mountain soil.</title>
        <authorList>
            <person name="Songsumanus A."/>
            <person name="Kuncharoen N."/>
            <person name="Kudo T."/>
            <person name="Yuki M."/>
            <person name="Igarashi Y."/>
            <person name="Tanasupawat S."/>
        </authorList>
    </citation>
    <scope>NUCLEOTIDE SEQUENCE [LARGE SCALE GENOMIC DNA]</scope>
    <source>
        <strain evidence="3 4">GKU157</strain>
    </source>
</reference>
<protein>
    <submittedName>
        <fullName evidence="3">ABC transporter substrate-binding protein</fullName>
    </submittedName>
</protein>
<sequence>MTVFLRVRGMVAVGAASLMVVGSAAACGSSQAGTKAQSFSAAILEPSSLLPANYSEIYGAQVVTALFTPLVTFDIKTNQTHLEVAQSIESTDNKVWKVKLKPGWKFHDGEAVTSKSFVDAWNFAANKKSAQLNAYVFGDIKGYRDVSSGAETKMSGLRVIDDGNFEITLSRPSSQFRQLLGYPAFSPLPTVAYKDPKAFEQRPVGNGPFSIDGAWEHDQQIKLRRNDSYAGAKAKAREVSFKIYQSFDTAYNDLLAGNLDVLPAVPTARVGEAKGQLGDRFSESPSGRMEYLGFRVDGDKFSSPGVRKAISMAIDRPTIAKAIFRGTRIPATGFVPPVVPGAPRDACGKLCVHDPAEAKAALAAAGGIPGNTITIGYNSDAPENKEWVEAAARQISETLGVTVKTQAYPKLAMLLSGLSGGKVDTAFRTAWTFYFPSPENYLKPLFTRGAGENFSDYGNDRFETLLREGAAATDPQAANAKFAQAEQVLLNDMPYVPLWYQGVMVGHSERVDQVSVDSFRRLRIESVVVR</sequence>
<dbReference type="InterPro" id="IPR039424">
    <property type="entry name" value="SBP_5"/>
</dbReference>
<feature type="domain" description="Solute-binding protein family 5" evidence="2">
    <location>
        <begin position="83"/>
        <end position="450"/>
    </location>
</feature>
<dbReference type="AlphaFoldDB" id="A0A5D0UEJ1"/>
<dbReference type="GO" id="GO:0042597">
    <property type="term" value="C:periplasmic space"/>
    <property type="evidence" value="ECO:0007669"/>
    <property type="project" value="UniProtKB-ARBA"/>
</dbReference>
<dbReference type="GO" id="GO:0015833">
    <property type="term" value="P:peptide transport"/>
    <property type="evidence" value="ECO:0007669"/>
    <property type="project" value="TreeGrafter"/>
</dbReference>
<dbReference type="GO" id="GO:1904680">
    <property type="term" value="F:peptide transmembrane transporter activity"/>
    <property type="evidence" value="ECO:0007669"/>
    <property type="project" value="TreeGrafter"/>
</dbReference>
<dbReference type="InterPro" id="IPR030678">
    <property type="entry name" value="Peptide/Ni-bd"/>
</dbReference>
<name>A0A5D0UEJ1_9ACTN</name>
<organism evidence="3 4">
    <name type="scientific">Actinomadura syzygii</name>
    <dbReference type="NCBI Taxonomy" id="1427538"/>
    <lineage>
        <taxon>Bacteria</taxon>
        <taxon>Bacillati</taxon>
        <taxon>Actinomycetota</taxon>
        <taxon>Actinomycetes</taxon>
        <taxon>Streptosporangiales</taxon>
        <taxon>Thermomonosporaceae</taxon>
        <taxon>Actinomadura</taxon>
    </lineage>
</organism>
<dbReference type="PROSITE" id="PS51257">
    <property type="entry name" value="PROKAR_LIPOPROTEIN"/>
    <property type="match status" value="1"/>
</dbReference>
<dbReference type="GO" id="GO:0043190">
    <property type="term" value="C:ATP-binding cassette (ABC) transporter complex"/>
    <property type="evidence" value="ECO:0007669"/>
    <property type="project" value="InterPro"/>
</dbReference>
<dbReference type="EMBL" id="VSFF01000004">
    <property type="protein sequence ID" value="TYC15993.1"/>
    <property type="molecule type" value="Genomic_DNA"/>
</dbReference>
<evidence type="ECO:0000313" key="3">
    <source>
        <dbReference type="EMBL" id="TYC15993.1"/>
    </source>
</evidence>
<feature type="chain" id="PRO_5022662035" evidence="1">
    <location>
        <begin position="27"/>
        <end position="530"/>
    </location>
</feature>
<evidence type="ECO:0000256" key="1">
    <source>
        <dbReference type="SAM" id="SignalP"/>
    </source>
</evidence>
<dbReference type="Proteomes" id="UP000322634">
    <property type="component" value="Unassembled WGS sequence"/>
</dbReference>
<keyword evidence="1" id="KW-0732">Signal</keyword>
<dbReference type="PANTHER" id="PTHR30290:SF83">
    <property type="entry name" value="ABC TRANSPORTER SUBSTRATE-BINDING PROTEIN"/>
    <property type="match status" value="1"/>
</dbReference>